<keyword evidence="13" id="KW-1185">Reference proteome</keyword>
<evidence type="ECO:0000256" key="4">
    <source>
        <dbReference type="ARBA" id="ARBA00022525"/>
    </source>
</evidence>
<evidence type="ECO:0000256" key="2">
    <source>
        <dbReference type="ARBA" id="ARBA00004613"/>
    </source>
</evidence>
<keyword evidence="5" id="KW-0479">Metal-binding</keyword>
<dbReference type="PANTHER" id="PTHR11716">
    <property type="entry name" value="PHOSPHOLIPASE A2 FAMILY MEMBER"/>
    <property type="match status" value="1"/>
</dbReference>
<evidence type="ECO:0000256" key="3">
    <source>
        <dbReference type="ARBA" id="ARBA00013278"/>
    </source>
</evidence>
<dbReference type="InterPro" id="IPR016090">
    <property type="entry name" value="PLA2-like_dom"/>
</dbReference>
<evidence type="ECO:0000256" key="5">
    <source>
        <dbReference type="ARBA" id="ARBA00022723"/>
    </source>
</evidence>
<proteinExistence type="inferred from homology"/>
<evidence type="ECO:0000313" key="13">
    <source>
        <dbReference type="Proteomes" id="UP001158576"/>
    </source>
</evidence>
<comment type="similarity">
    <text evidence="10">Belongs to the phospholipase A2 family.</text>
</comment>
<protein>
    <recommendedName>
        <fullName evidence="3">phospholipase A2</fullName>
        <ecNumber evidence="3">3.1.1.4</ecNumber>
    </recommendedName>
</protein>
<keyword evidence="4" id="KW-0964">Secreted</keyword>
<evidence type="ECO:0000256" key="10">
    <source>
        <dbReference type="RuleBase" id="RU003654"/>
    </source>
</evidence>
<organism evidence="12 13">
    <name type="scientific">Oikopleura dioica</name>
    <name type="common">Tunicate</name>
    <dbReference type="NCBI Taxonomy" id="34765"/>
    <lineage>
        <taxon>Eukaryota</taxon>
        <taxon>Metazoa</taxon>
        <taxon>Chordata</taxon>
        <taxon>Tunicata</taxon>
        <taxon>Appendicularia</taxon>
        <taxon>Copelata</taxon>
        <taxon>Oikopleuridae</taxon>
        <taxon>Oikopleura</taxon>
    </lineage>
</organism>
<keyword evidence="7" id="KW-0106">Calcium</keyword>
<feature type="domain" description="Phospholipase A2-like central" evidence="11">
    <location>
        <begin position="126"/>
        <end position="256"/>
    </location>
</feature>
<evidence type="ECO:0000256" key="6">
    <source>
        <dbReference type="ARBA" id="ARBA00022801"/>
    </source>
</evidence>
<evidence type="ECO:0000256" key="7">
    <source>
        <dbReference type="ARBA" id="ARBA00022837"/>
    </source>
</evidence>
<dbReference type="InterPro" id="IPR001211">
    <property type="entry name" value="PLA2"/>
</dbReference>
<dbReference type="PANTHER" id="PTHR11716:SF47">
    <property type="entry name" value="PHOSPHOLIPASE A2-ALPHA"/>
    <property type="match status" value="1"/>
</dbReference>
<keyword evidence="8" id="KW-0442">Lipid degradation</keyword>
<dbReference type="SUPFAM" id="SSF48619">
    <property type="entry name" value="Phospholipase A2, PLA2"/>
    <property type="match status" value="1"/>
</dbReference>
<dbReference type="EMBL" id="OU015569">
    <property type="protein sequence ID" value="CAG5098436.1"/>
    <property type="molecule type" value="Genomic_DNA"/>
</dbReference>
<dbReference type="Pfam" id="PF00068">
    <property type="entry name" value="Phospholip_A2_1"/>
    <property type="match status" value="1"/>
</dbReference>
<dbReference type="Gene3D" id="1.20.90.10">
    <property type="entry name" value="Phospholipase A2 domain"/>
    <property type="match status" value="1"/>
</dbReference>
<evidence type="ECO:0000256" key="1">
    <source>
        <dbReference type="ARBA" id="ARBA00001913"/>
    </source>
</evidence>
<dbReference type="Proteomes" id="UP001158576">
    <property type="component" value="Chromosome XSR"/>
</dbReference>
<evidence type="ECO:0000313" key="12">
    <source>
        <dbReference type="EMBL" id="CAG5098436.1"/>
    </source>
</evidence>
<comment type="subcellular location">
    <subcellularLocation>
        <location evidence="2">Secreted</location>
    </subcellularLocation>
</comment>
<keyword evidence="9" id="KW-0443">Lipid metabolism</keyword>
<keyword evidence="6" id="KW-0378">Hydrolase</keyword>
<evidence type="ECO:0000256" key="8">
    <source>
        <dbReference type="ARBA" id="ARBA00022963"/>
    </source>
</evidence>
<dbReference type="InterPro" id="IPR036444">
    <property type="entry name" value="PLipase_A2_dom_sf"/>
</dbReference>
<reference evidence="12 13" key="1">
    <citation type="submission" date="2021-04" db="EMBL/GenBank/DDBJ databases">
        <authorList>
            <person name="Bliznina A."/>
        </authorList>
    </citation>
    <scope>NUCLEOTIDE SEQUENCE [LARGE SCALE GENOMIC DNA]</scope>
</reference>
<sequence length="300" mass="33357">MLRRSSRHVFRFLDFTHKLEASKSNVLNISAAARYASHPSQTSATALSALLMGILQQDSSRSEAKNVAQAPLILVVCLLWQCNLLMIQKAVISQRIEMKISVIASVAASSEISSRHPRDIEIGEKRYSQLTDMMGFYNPDFDERKYWAYGCNCLILGDRPMSDPGHGPPVDALDSVCKQYKDCVKCARQQFGEMCIGEFVAYNYGQKNGDKFCKDDPNTCDRALCECDLQFAKNHVGQKEVFDADYHLFWTTTGFNPDDSCSSAGNGAYDPQCCGLPDGPMSLFNANRKSCCDGVVKNEC</sequence>
<gene>
    <name evidence="12" type="ORF">OKIOD_LOCUS7224</name>
</gene>
<accession>A0ABN7SFH7</accession>
<dbReference type="SMART" id="SM00085">
    <property type="entry name" value="PA2c"/>
    <property type="match status" value="1"/>
</dbReference>
<evidence type="ECO:0000256" key="9">
    <source>
        <dbReference type="ARBA" id="ARBA00023098"/>
    </source>
</evidence>
<name>A0ABN7SFH7_OIKDI</name>
<dbReference type="EC" id="3.1.1.4" evidence="3"/>
<comment type="cofactor">
    <cofactor evidence="1">
        <name>Ca(2+)</name>
        <dbReference type="ChEBI" id="CHEBI:29108"/>
    </cofactor>
</comment>
<evidence type="ECO:0000259" key="11">
    <source>
        <dbReference type="SMART" id="SM00085"/>
    </source>
</evidence>